<dbReference type="SUPFAM" id="SSF46689">
    <property type="entry name" value="Homeodomain-like"/>
    <property type="match status" value="1"/>
</dbReference>
<name>A0A318UFG1_9SPHI</name>
<gene>
    <name evidence="6" type="ORF">B0O44_103347</name>
</gene>
<feature type="domain" description="HTH araC/xylS-type" evidence="5">
    <location>
        <begin position="271"/>
        <end position="373"/>
    </location>
</feature>
<dbReference type="InterPro" id="IPR020449">
    <property type="entry name" value="Tscrpt_reg_AraC-type_HTH"/>
</dbReference>
<dbReference type="RefSeq" id="WP_110829765.1">
    <property type="nucleotide sequence ID" value="NZ_QKLU01000003.1"/>
</dbReference>
<dbReference type="GO" id="GO:0003700">
    <property type="term" value="F:DNA-binding transcription factor activity"/>
    <property type="evidence" value="ECO:0007669"/>
    <property type="project" value="InterPro"/>
</dbReference>
<keyword evidence="1" id="KW-0805">Transcription regulation</keyword>
<evidence type="ECO:0000313" key="7">
    <source>
        <dbReference type="Proteomes" id="UP000248198"/>
    </source>
</evidence>
<dbReference type="PANTHER" id="PTHR43280">
    <property type="entry name" value="ARAC-FAMILY TRANSCRIPTIONAL REGULATOR"/>
    <property type="match status" value="1"/>
</dbReference>
<keyword evidence="4" id="KW-1133">Transmembrane helix</keyword>
<evidence type="ECO:0000256" key="2">
    <source>
        <dbReference type="ARBA" id="ARBA00023125"/>
    </source>
</evidence>
<dbReference type="PRINTS" id="PR00032">
    <property type="entry name" value="HTHARAC"/>
</dbReference>
<dbReference type="PROSITE" id="PS00041">
    <property type="entry name" value="HTH_ARAC_FAMILY_1"/>
    <property type="match status" value="1"/>
</dbReference>
<reference evidence="6 7" key="1">
    <citation type="submission" date="2018-06" db="EMBL/GenBank/DDBJ databases">
        <title>Genomic Encyclopedia of Archaeal and Bacterial Type Strains, Phase II (KMG-II): from individual species to whole genera.</title>
        <authorList>
            <person name="Goeker M."/>
        </authorList>
    </citation>
    <scope>NUCLEOTIDE SEQUENCE [LARGE SCALE GENOMIC DNA]</scope>
    <source>
        <strain evidence="6 7">DSM 27372</strain>
    </source>
</reference>
<dbReference type="OrthoDB" id="6283866at2"/>
<organism evidence="6 7">
    <name type="scientific">Pedobacter nutrimenti</name>
    <dbReference type="NCBI Taxonomy" id="1241337"/>
    <lineage>
        <taxon>Bacteria</taxon>
        <taxon>Pseudomonadati</taxon>
        <taxon>Bacteroidota</taxon>
        <taxon>Sphingobacteriia</taxon>
        <taxon>Sphingobacteriales</taxon>
        <taxon>Sphingobacteriaceae</taxon>
        <taxon>Pedobacter</taxon>
    </lineage>
</organism>
<dbReference type="InterPro" id="IPR018062">
    <property type="entry name" value="HTH_AraC-typ_CS"/>
</dbReference>
<dbReference type="SMART" id="SM00342">
    <property type="entry name" value="HTH_ARAC"/>
    <property type="match status" value="1"/>
</dbReference>
<keyword evidence="4" id="KW-0472">Membrane</keyword>
<feature type="transmembrane region" description="Helical" evidence="4">
    <location>
        <begin position="141"/>
        <end position="164"/>
    </location>
</feature>
<proteinExistence type="predicted"/>
<keyword evidence="7" id="KW-1185">Reference proteome</keyword>
<feature type="transmembrane region" description="Helical" evidence="4">
    <location>
        <begin position="35"/>
        <end position="58"/>
    </location>
</feature>
<evidence type="ECO:0000259" key="5">
    <source>
        <dbReference type="PROSITE" id="PS01124"/>
    </source>
</evidence>
<dbReference type="PROSITE" id="PS01124">
    <property type="entry name" value="HTH_ARAC_FAMILY_2"/>
    <property type="match status" value="1"/>
</dbReference>
<evidence type="ECO:0000256" key="4">
    <source>
        <dbReference type="SAM" id="Phobius"/>
    </source>
</evidence>
<feature type="transmembrane region" description="Helical" evidence="4">
    <location>
        <begin position="70"/>
        <end position="90"/>
    </location>
</feature>
<dbReference type="AlphaFoldDB" id="A0A318UFG1"/>
<dbReference type="EMBL" id="QKLU01000003">
    <property type="protein sequence ID" value="PYF74901.1"/>
    <property type="molecule type" value="Genomic_DNA"/>
</dbReference>
<dbReference type="InterPro" id="IPR009057">
    <property type="entry name" value="Homeodomain-like_sf"/>
</dbReference>
<feature type="transmembrane region" description="Helical" evidence="4">
    <location>
        <begin position="185"/>
        <end position="205"/>
    </location>
</feature>
<evidence type="ECO:0000256" key="3">
    <source>
        <dbReference type="ARBA" id="ARBA00023163"/>
    </source>
</evidence>
<dbReference type="Proteomes" id="UP000248198">
    <property type="component" value="Unassembled WGS sequence"/>
</dbReference>
<keyword evidence="2" id="KW-0238">DNA-binding</keyword>
<dbReference type="InterPro" id="IPR018060">
    <property type="entry name" value="HTH_AraC"/>
</dbReference>
<comment type="caution">
    <text evidence="6">The sequence shown here is derived from an EMBL/GenBank/DDBJ whole genome shotgun (WGS) entry which is preliminary data.</text>
</comment>
<feature type="transmembrane region" description="Helical" evidence="4">
    <location>
        <begin position="6"/>
        <end position="28"/>
    </location>
</feature>
<feature type="transmembrane region" description="Helical" evidence="4">
    <location>
        <begin position="102"/>
        <end position="121"/>
    </location>
</feature>
<dbReference type="GO" id="GO:0043565">
    <property type="term" value="F:sequence-specific DNA binding"/>
    <property type="evidence" value="ECO:0007669"/>
    <property type="project" value="InterPro"/>
</dbReference>
<keyword evidence="4" id="KW-0812">Transmembrane</keyword>
<dbReference type="PANTHER" id="PTHR43280:SF29">
    <property type="entry name" value="ARAC-FAMILY TRANSCRIPTIONAL REGULATOR"/>
    <property type="match status" value="1"/>
</dbReference>
<protein>
    <submittedName>
        <fullName evidence="6">Helix-turn-helix protein</fullName>
    </submittedName>
</protein>
<feature type="transmembrane region" description="Helical" evidence="4">
    <location>
        <begin position="211"/>
        <end position="229"/>
    </location>
</feature>
<dbReference type="Gene3D" id="1.10.10.60">
    <property type="entry name" value="Homeodomain-like"/>
    <property type="match status" value="2"/>
</dbReference>
<evidence type="ECO:0000313" key="6">
    <source>
        <dbReference type="EMBL" id="PYF74901.1"/>
    </source>
</evidence>
<keyword evidence="3" id="KW-0804">Transcription</keyword>
<dbReference type="Pfam" id="PF12833">
    <property type="entry name" value="HTH_18"/>
    <property type="match status" value="1"/>
</dbReference>
<sequence length="376" mass="44043">MTLTLNSYTLLILLACGNFLCIALYTQVVREGRDYIANCFLAAFCLFFCIGNLDYIFIPNHYYNYYPRLIGMGDVASLLLGPLLYLYVLLLSSNDHRFKWKYLIHLAPVTIYMIWLLPFKLKDINAQVQEFDRLVSGLMPFPVMVAYYNKVVNLIYILMIFFLLRKHHSVVKQLVSTAEENSLNWIRNLALFAFPLYLCWFLQNQGLVDDHFFGVGNLLFSYYLGYHVIQQKSIYTTLSNDFSVNKIDASGTKYKNSILTVERKTLYKDRLDALMVSEKPFKDKELSLTMLADKVEIKPGYLSQILNEDYRESFYTFINRYRIEESKRLLLDKRYQNYNILSIAYEAGFNSKSTFNKVFRESVGVSPSEYQKQHLV</sequence>
<accession>A0A318UFG1</accession>
<evidence type="ECO:0000256" key="1">
    <source>
        <dbReference type="ARBA" id="ARBA00023015"/>
    </source>
</evidence>